<dbReference type="PANTHER" id="PTHR10357:SF179">
    <property type="entry name" value="NEUTRAL AND BASIC AMINO ACID TRANSPORT PROTEIN RBAT"/>
    <property type="match status" value="1"/>
</dbReference>
<dbReference type="CDD" id="cd11332">
    <property type="entry name" value="AmyAc_OligoGlu_TS"/>
    <property type="match status" value="1"/>
</dbReference>
<dbReference type="InterPro" id="IPR017853">
    <property type="entry name" value="GH"/>
</dbReference>
<dbReference type="FunFam" id="3.90.400.10:FF:000001">
    <property type="entry name" value="Maltase A3, isoform A"/>
    <property type="match status" value="1"/>
</dbReference>
<evidence type="ECO:0000313" key="5">
    <source>
        <dbReference type="EMBL" id="GHD85421.1"/>
    </source>
</evidence>
<dbReference type="Proteomes" id="UP000608955">
    <property type="component" value="Unassembled WGS sequence"/>
</dbReference>
<protein>
    <submittedName>
        <fullName evidence="5">Glycosidase</fullName>
    </submittedName>
</protein>
<dbReference type="Gene3D" id="3.20.20.80">
    <property type="entry name" value="Glycosidases"/>
    <property type="match status" value="1"/>
</dbReference>
<keyword evidence="5" id="KW-0378">Hydrolase</keyword>
<evidence type="ECO:0000256" key="3">
    <source>
        <dbReference type="SAM" id="MobiDB-lite"/>
    </source>
</evidence>
<evidence type="ECO:0000256" key="2">
    <source>
        <dbReference type="ARBA" id="ARBA00023180"/>
    </source>
</evidence>
<dbReference type="NCBIfam" id="NF033788">
    <property type="entry name" value="HTH_metalloreg"/>
    <property type="match status" value="1"/>
</dbReference>
<dbReference type="PRINTS" id="PR00778">
    <property type="entry name" value="HTHARSR"/>
</dbReference>
<dbReference type="PROSITE" id="PS50987">
    <property type="entry name" value="HTH_ARSR_2"/>
    <property type="match status" value="1"/>
</dbReference>
<dbReference type="AlphaFoldDB" id="A0A918Y113"/>
<dbReference type="SUPFAM" id="SSF51445">
    <property type="entry name" value="(Trans)glycosidases"/>
    <property type="match status" value="1"/>
</dbReference>
<evidence type="ECO:0000256" key="1">
    <source>
        <dbReference type="ARBA" id="ARBA00008061"/>
    </source>
</evidence>
<dbReference type="PANTHER" id="PTHR10357">
    <property type="entry name" value="ALPHA-AMYLASE FAMILY MEMBER"/>
    <property type="match status" value="1"/>
</dbReference>
<comment type="caution">
    <text evidence="5">The sequence shown here is derived from an EMBL/GenBank/DDBJ whole genome shotgun (WGS) entry which is preliminary data.</text>
</comment>
<dbReference type="SUPFAM" id="SSF46785">
    <property type="entry name" value="Winged helix' DNA-binding domain"/>
    <property type="match status" value="1"/>
</dbReference>
<dbReference type="GO" id="GO:0004556">
    <property type="term" value="F:alpha-amylase activity"/>
    <property type="evidence" value="ECO:0007669"/>
    <property type="project" value="TreeGrafter"/>
</dbReference>
<dbReference type="SMART" id="SM00642">
    <property type="entry name" value="Aamy"/>
    <property type="match status" value="1"/>
</dbReference>
<accession>A0A918Y113</accession>
<gene>
    <name evidence="5" type="ORF">GCM10010508_09120</name>
</gene>
<reference evidence="5" key="1">
    <citation type="journal article" date="2014" name="Int. J. Syst. Evol. Microbiol.">
        <title>Complete genome sequence of Corynebacterium casei LMG S-19264T (=DSM 44701T), isolated from a smear-ripened cheese.</title>
        <authorList>
            <consortium name="US DOE Joint Genome Institute (JGI-PGF)"/>
            <person name="Walter F."/>
            <person name="Albersmeier A."/>
            <person name="Kalinowski J."/>
            <person name="Ruckert C."/>
        </authorList>
    </citation>
    <scope>NUCLEOTIDE SEQUENCE</scope>
    <source>
        <strain evidence="5">JCM 4654</strain>
    </source>
</reference>
<sequence>MHLVPADRADRRTIDGHRVCDAIAAIGDPGHVRAWADRFALLADPKRLALLIALHRTGPLAVSDLAVATGMNDPAVSQALRLLRAAGVVEGEKEGRIVRYRVVDPDVQGLLKHCAADGGDPSRPVLPVGARAGMPGCSLFRRSGQASPEPIRPRGDRVTDRTTTHDSPSPAAHGAPPDLSSRDPGWWRQAVVYQVYPRSFADADGDGLGDLRGVTRRLGHLAALGVDAVWLSPFYPSELADGGYDVADHRDVDPRLGTLDDFDALTAEAHRLGLKVIVDLVPNHTSHLHPWFQEALRSAPGSAARARYVFRDGRGEHGELPPSDWRSVFGGSAWRRVPDGQWYLHLFAPEQPDLNWRHEEVRADFRATLRFWSDRGVDGFRVDVAHALVKDLDEPLRDVGDIGVTGEDALPHLPPGSHPYWDRDDVHEIYRDWRRIFDSYSPPRTAVAEAWVPDSRRALYARPDELGQAFNFEYLQAGWDAGELREVIASSLATARAAGASATWVLSNHDVIRHASRLMLPPGTDDNAWLLAGGRAPAVDAAAGLARARAATLLMLALPGSAYVYQGEELGLPEVADLPAEVLRDPIWEQSGHVRKGRDGCRVPLPWTCAGPSYGFGPGGAWLPQPAYFAAYAVEAQDGAEGSTLELYRTALRLRRKLLDGEELTWMEDTPDGVLAFARSEGWRCVTNLSGEAVPLPPGEVLLSSGPPLRCGRLEPDTTVWLA</sequence>
<feature type="domain" description="HTH arsR-type" evidence="4">
    <location>
        <begin position="27"/>
        <end position="122"/>
    </location>
</feature>
<keyword evidence="6" id="KW-1185">Reference proteome</keyword>
<keyword evidence="5" id="KW-0326">Glycosidase</keyword>
<dbReference type="Pfam" id="PF00128">
    <property type="entry name" value="Alpha-amylase"/>
    <property type="match status" value="1"/>
</dbReference>
<name>A0A918Y113_9ACTN</name>
<dbReference type="GO" id="GO:0003700">
    <property type="term" value="F:DNA-binding transcription factor activity"/>
    <property type="evidence" value="ECO:0007669"/>
    <property type="project" value="InterPro"/>
</dbReference>
<dbReference type="InterPro" id="IPR011991">
    <property type="entry name" value="ArsR-like_HTH"/>
</dbReference>
<dbReference type="SMART" id="SM00418">
    <property type="entry name" value="HTH_ARSR"/>
    <property type="match status" value="1"/>
</dbReference>
<evidence type="ECO:0000259" key="4">
    <source>
        <dbReference type="PROSITE" id="PS50987"/>
    </source>
</evidence>
<dbReference type="Gene3D" id="1.10.10.10">
    <property type="entry name" value="Winged helix-like DNA-binding domain superfamily/Winged helix DNA-binding domain"/>
    <property type="match status" value="1"/>
</dbReference>
<dbReference type="InterPro" id="IPR036390">
    <property type="entry name" value="WH_DNA-bd_sf"/>
</dbReference>
<dbReference type="CDD" id="cd00090">
    <property type="entry name" value="HTH_ARSR"/>
    <property type="match status" value="1"/>
</dbReference>
<feature type="compositionally biased region" description="Basic and acidic residues" evidence="3">
    <location>
        <begin position="151"/>
        <end position="164"/>
    </location>
</feature>
<dbReference type="InterPro" id="IPR001845">
    <property type="entry name" value="HTH_ArsR_DNA-bd_dom"/>
</dbReference>
<dbReference type="Pfam" id="PF01022">
    <property type="entry name" value="HTH_5"/>
    <property type="match status" value="1"/>
</dbReference>
<dbReference type="InterPro" id="IPR036388">
    <property type="entry name" value="WH-like_DNA-bd_sf"/>
</dbReference>
<feature type="region of interest" description="Disordered" evidence="3">
    <location>
        <begin position="138"/>
        <end position="182"/>
    </location>
</feature>
<dbReference type="Gene3D" id="3.90.400.10">
    <property type="entry name" value="Oligo-1,6-glucosidase, Domain 2"/>
    <property type="match status" value="1"/>
</dbReference>
<proteinExistence type="inferred from homology"/>
<dbReference type="InterPro" id="IPR006047">
    <property type="entry name" value="GH13_cat_dom"/>
</dbReference>
<keyword evidence="2" id="KW-0325">Glycoprotein</keyword>
<dbReference type="InterPro" id="IPR045857">
    <property type="entry name" value="O16G_dom_2"/>
</dbReference>
<organism evidence="5 6">
    <name type="scientific">Streptomyces naganishii JCM 4654</name>
    <dbReference type="NCBI Taxonomy" id="1306179"/>
    <lineage>
        <taxon>Bacteria</taxon>
        <taxon>Bacillati</taxon>
        <taxon>Actinomycetota</taxon>
        <taxon>Actinomycetes</taxon>
        <taxon>Kitasatosporales</taxon>
        <taxon>Streptomycetaceae</taxon>
        <taxon>Streptomyces</taxon>
    </lineage>
</organism>
<comment type="similarity">
    <text evidence="1">Belongs to the glycosyl hydrolase 13 family.</text>
</comment>
<evidence type="ECO:0000313" key="6">
    <source>
        <dbReference type="Proteomes" id="UP000608955"/>
    </source>
</evidence>
<reference evidence="5" key="2">
    <citation type="submission" date="2020-09" db="EMBL/GenBank/DDBJ databases">
        <authorList>
            <person name="Sun Q."/>
            <person name="Ohkuma M."/>
        </authorList>
    </citation>
    <scope>NUCLEOTIDE SEQUENCE</scope>
    <source>
        <strain evidence="5">JCM 4654</strain>
    </source>
</reference>
<dbReference type="GO" id="GO:0009313">
    <property type="term" value="P:oligosaccharide catabolic process"/>
    <property type="evidence" value="ECO:0007669"/>
    <property type="project" value="TreeGrafter"/>
</dbReference>
<dbReference type="EMBL" id="BMVF01000002">
    <property type="protein sequence ID" value="GHD85421.1"/>
    <property type="molecule type" value="Genomic_DNA"/>
</dbReference>